<accession>A0ABP5EY18</accession>
<evidence type="ECO:0000259" key="1">
    <source>
        <dbReference type="PROSITE" id="PS50943"/>
    </source>
</evidence>
<dbReference type="InterPro" id="IPR043917">
    <property type="entry name" value="DUF5753"/>
</dbReference>
<dbReference type="SMART" id="SM00530">
    <property type="entry name" value="HTH_XRE"/>
    <property type="match status" value="1"/>
</dbReference>
<proteinExistence type="predicted"/>
<evidence type="ECO:0000313" key="2">
    <source>
        <dbReference type="EMBL" id="GAA2011356.1"/>
    </source>
</evidence>
<dbReference type="InterPro" id="IPR010982">
    <property type="entry name" value="Lambda_DNA-bd_dom_sf"/>
</dbReference>
<dbReference type="EMBL" id="BAAAPC010000023">
    <property type="protein sequence ID" value="GAA2011356.1"/>
    <property type="molecule type" value="Genomic_DNA"/>
</dbReference>
<dbReference type="CDD" id="cd00093">
    <property type="entry name" value="HTH_XRE"/>
    <property type="match status" value="1"/>
</dbReference>
<dbReference type="Gene3D" id="1.10.260.40">
    <property type="entry name" value="lambda repressor-like DNA-binding domains"/>
    <property type="match status" value="1"/>
</dbReference>
<dbReference type="SUPFAM" id="SSF47413">
    <property type="entry name" value="lambda repressor-like DNA-binding domains"/>
    <property type="match status" value="1"/>
</dbReference>
<dbReference type="Proteomes" id="UP001501585">
    <property type="component" value="Unassembled WGS sequence"/>
</dbReference>
<keyword evidence="3" id="KW-1185">Reference proteome</keyword>
<protein>
    <submittedName>
        <fullName evidence="2">Helix-turn-helix transcriptional regulator</fullName>
    </submittedName>
</protein>
<sequence length="285" mass="31887">MPSNPSQTVRHRRLSAELKRLREEAGVTVDRAAEALGSYRTKIHRIERGEWKRLKEADIRTLAHLYGVTDPAKQDALVAMAKQAKDKGWWVRYSDVLGPGTYISLEAEASAIRFYSGMLVPGLLQTPDYAKAVIVGSGTADEAVVERRLEARLMRQKILTQNDRPQIHTIVDEAALCRMVGGTETMRAQLHHLARLNEQGIAEIQVLTNTAGAHQAMTGQFIILDFESPDQSPVVFIDISLDGLLMEEPHDIERYKTKYDSLRQTALSPKDSNAYLVRLTARLDG</sequence>
<comment type="caution">
    <text evidence="2">The sequence shown here is derived from an EMBL/GenBank/DDBJ whole genome shotgun (WGS) entry which is preliminary data.</text>
</comment>
<reference evidence="3" key="1">
    <citation type="journal article" date="2019" name="Int. J. Syst. Evol. Microbiol.">
        <title>The Global Catalogue of Microorganisms (GCM) 10K type strain sequencing project: providing services to taxonomists for standard genome sequencing and annotation.</title>
        <authorList>
            <consortium name="The Broad Institute Genomics Platform"/>
            <consortium name="The Broad Institute Genome Sequencing Center for Infectious Disease"/>
            <person name="Wu L."/>
            <person name="Ma J."/>
        </authorList>
    </citation>
    <scope>NUCLEOTIDE SEQUENCE [LARGE SCALE GENOMIC DNA]</scope>
    <source>
        <strain evidence="3">JCM 15313</strain>
    </source>
</reference>
<feature type="domain" description="HTH cro/C1-type" evidence="1">
    <location>
        <begin position="18"/>
        <end position="74"/>
    </location>
</feature>
<organism evidence="2 3">
    <name type="scientific">Nocardiopsis rhodophaea</name>
    <dbReference type="NCBI Taxonomy" id="280238"/>
    <lineage>
        <taxon>Bacteria</taxon>
        <taxon>Bacillati</taxon>
        <taxon>Actinomycetota</taxon>
        <taxon>Actinomycetes</taxon>
        <taxon>Streptosporangiales</taxon>
        <taxon>Nocardiopsidaceae</taxon>
        <taxon>Nocardiopsis</taxon>
    </lineage>
</organism>
<gene>
    <name evidence="2" type="ORF">GCM10009799_44500</name>
</gene>
<dbReference type="RefSeq" id="WP_344164988.1">
    <property type="nucleotide sequence ID" value="NZ_BAAAPC010000023.1"/>
</dbReference>
<dbReference type="Pfam" id="PF19054">
    <property type="entry name" value="DUF5753"/>
    <property type="match status" value="1"/>
</dbReference>
<dbReference type="PROSITE" id="PS50943">
    <property type="entry name" value="HTH_CROC1"/>
    <property type="match status" value="1"/>
</dbReference>
<dbReference type="Pfam" id="PF13560">
    <property type="entry name" value="HTH_31"/>
    <property type="match status" value="1"/>
</dbReference>
<dbReference type="InterPro" id="IPR001387">
    <property type="entry name" value="Cro/C1-type_HTH"/>
</dbReference>
<evidence type="ECO:0000313" key="3">
    <source>
        <dbReference type="Proteomes" id="UP001501585"/>
    </source>
</evidence>
<name>A0ABP5EY18_9ACTN</name>